<proteinExistence type="predicted"/>
<feature type="non-terminal residue" evidence="1">
    <location>
        <position position="62"/>
    </location>
</feature>
<gene>
    <name evidence="1" type="ORF">DL89DRAFT_208811</name>
</gene>
<sequence>PPLGPLRIVEPHLPSLSDELAVQRSDSVYVLGEFADGWVLAMNASQNNECGMIPRRCLFFST</sequence>
<comment type="caution">
    <text evidence="1">The sequence shown here is derived from an EMBL/GenBank/DDBJ whole genome shotgun (WGS) entry which is preliminary data.</text>
</comment>
<dbReference type="AlphaFoldDB" id="A0A1Y1WNX2"/>
<dbReference type="GeneID" id="63800791"/>
<dbReference type="Gene3D" id="2.30.30.40">
    <property type="entry name" value="SH3 Domains"/>
    <property type="match status" value="1"/>
</dbReference>
<dbReference type="Proteomes" id="UP000193922">
    <property type="component" value="Unassembled WGS sequence"/>
</dbReference>
<reference evidence="1 2" key="1">
    <citation type="submission" date="2016-07" db="EMBL/GenBank/DDBJ databases">
        <title>Pervasive Adenine N6-methylation of Active Genes in Fungi.</title>
        <authorList>
            <consortium name="DOE Joint Genome Institute"/>
            <person name="Mondo S.J."/>
            <person name="Dannebaum R.O."/>
            <person name="Kuo R.C."/>
            <person name="Labutti K."/>
            <person name="Haridas S."/>
            <person name="Kuo A."/>
            <person name="Salamov A."/>
            <person name="Ahrendt S.R."/>
            <person name="Lipzen A."/>
            <person name="Sullivan W."/>
            <person name="Andreopoulos W.B."/>
            <person name="Clum A."/>
            <person name="Lindquist E."/>
            <person name="Daum C."/>
            <person name="Ramamoorthy G.K."/>
            <person name="Gryganskyi A."/>
            <person name="Culley D."/>
            <person name="Magnuson J.K."/>
            <person name="James T.Y."/>
            <person name="O'Malley M.A."/>
            <person name="Stajich J.E."/>
            <person name="Spatafora J.W."/>
            <person name="Visel A."/>
            <person name="Grigoriev I.V."/>
        </authorList>
    </citation>
    <scope>NUCLEOTIDE SEQUENCE [LARGE SCALE GENOMIC DNA]</scope>
    <source>
        <strain evidence="1 2">ATCC 12442</strain>
    </source>
</reference>
<dbReference type="SUPFAM" id="SSF50044">
    <property type="entry name" value="SH3-domain"/>
    <property type="match status" value="1"/>
</dbReference>
<accession>A0A1Y1WNX2</accession>
<name>A0A1Y1WNX2_9FUNG</name>
<dbReference type="RefSeq" id="XP_040748045.1">
    <property type="nucleotide sequence ID" value="XM_040884143.1"/>
</dbReference>
<dbReference type="EMBL" id="MCFD01000001">
    <property type="protein sequence ID" value="ORX74834.1"/>
    <property type="molecule type" value="Genomic_DNA"/>
</dbReference>
<organism evidence="1 2">
    <name type="scientific">Linderina pennispora</name>
    <dbReference type="NCBI Taxonomy" id="61395"/>
    <lineage>
        <taxon>Eukaryota</taxon>
        <taxon>Fungi</taxon>
        <taxon>Fungi incertae sedis</taxon>
        <taxon>Zoopagomycota</taxon>
        <taxon>Kickxellomycotina</taxon>
        <taxon>Kickxellomycetes</taxon>
        <taxon>Kickxellales</taxon>
        <taxon>Kickxellaceae</taxon>
        <taxon>Linderina</taxon>
    </lineage>
</organism>
<feature type="non-terminal residue" evidence="1">
    <location>
        <position position="1"/>
    </location>
</feature>
<evidence type="ECO:0000313" key="1">
    <source>
        <dbReference type="EMBL" id="ORX74834.1"/>
    </source>
</evidence>
<evidence type="ECO:0008006" key="3">
    <source>
        <dbReference type="Google" id="ProtNLM"/>
    </source>
</evidence>
<dbReference type="OrthoDB" id="5340910at2759"/>
<evidence type="ECO:0000313" key="2">
    <source>
        <dbReference type="Proteomes" id="UP000193922"/>
    </source>
</evidence>
<dbReference type="InterPro" id="IPR036028">
    <property type="entry name" value="SH3-like_dom_sf"/>
</dbReference>
<keyword evidence="2" id="KW-1185">Reference proteome</keyword>
<protein>
    <recommendedName>
        <fullName evidence="3">SH3 domain-containing protein</fullName>
    </recommendedName>
</protein>